<feature type="transmembrane region" description="Helical" evidence="9">
    <location>
        <begin position="62"/>
        <end position="82"/>
    </location>
</feature>
<comment type="caution">
    <text evidence="9">Lacks conserved residue(s) required for the propagation of feature annotation.</text>
</comment>
<dbReference type="VEuPathDB" id="VectorBase:LDEU010756"/>
<evidence type="ECO:0000256" key="4">
    <source>
        <dbReference type="ARBA" id="ARBA00022801"/>
    </source>
</evidence>
<keyword evidence="4 9" id="KW-0378">Hydrolase</keyword>
<evidence type="ECO:0000256" key="5">
    <source>
        <dbReference type="ARBA" id="ARBA00022989"/>
    </source>
</evidence>
<name>A0A443S1B7_9ACAR</name>
<sequence length="135" mass="15536">MAPTAVGYWGKVTSTLDWCEENYDTTFYIAEFWNTLSNLFMIVPPAFSCFRSFKTGNDTRLLLCYALLTLVGIGSWLFHMTLKYEMQLLDELPMIWGSLYLVFILGTIAYPHLEQSLLLKLGLFVYGVIATFIYL</sequence>
<evidence type="ECO:0000256" key="6">
    <source>
        <dbReference type="ARBA" id="ARBA00023136"/>
    </source>
</evidence>
<comment type="function">
    <text evidence="9">Hydrolyzes the sphingolipid ceramide into sphingosine and free fatty acid.</text>
</comment>
<keyword evidence="7" id="KW-0479">Metal-binding</keyword>
<protein>
    <recommendedName>
        <fullName evidence="9">Alkaline ceramidase</fullName>
        <ecNumber evidence="9">3.5.1.-</ecNumber>
    </recommendedName>
</protein>
<feature type="transmembrane region" description="Helical" evidence="9">
    <location>
        <begin position="94"/>
        <end position="110"/>
    </location>
</feature>
<keyword evidence="9" id="KW-0443">Lipid metabolism</keyword>
<feature type="binding site" evidence="7">
    <location>
        <position position="17"/>
    </location>
    <ligand>
        <name>Ca(2+)</name>
        <dbReference type="ChEBI" id="CHEBI:29108"/>
    </ligand>
</feature>
<dbReference type="AlphaFoldDB" id="A0A443S1B7"/>
<dbReference type="PANTHER" id="PTHR46187">
    <property type="entry name" value="ALKALINE CERAMIDASE 3"/>
    <property type="match status" value="1"/>
</dbReference>
<keyword evidence="8" id="KW-0862">Zinc</keyword>
<dbReference type="GO" id="GO:0005789">
    <property type="term" value="C:endoplasmic reticulum membrane"/>
    <property type="evidence" value="ECO:0007669"/>
    <property type="project" value="TreeGrafter"/>
</dbReference>
<evidence type="ECO:0000313" key="11">
    <source>
        <dbReference type="Proteomes" id="UP000288716"/>
    </source>
</evidence>
<reference evidence="10 11" key="1">
    <citation type="journal article" date="2018" name="Gigascience">
        <title>Genomes of trombidid mites reveal novel predicted allergens and laterally-transferred genes associated with secondary metabolism.</title>
        <authorList>
            <person name="Dong X."/>
            <person name="Chaisiri K."/>
            <person name="Xia D."/>
            <person name="Armstrong S.D."/>
            <person name="Fang Y."/>
            <person name="Donnelly M.J."/>
            <person name="Kadowaki T."/>
            <person name="McGarry J.W."/>
            <person name="Darby A.C."/>
            <person name="Makepeace B.L."/>
        </authorList>
    </citation>
    <scope>NUCLEOTIDE SEQUENCE [LARGE SCALE GENOMIC DNA]</scope>
    <source>
        <strain evidence="10">UoL-UT</strain>
    </source>
</reference>
<keyword evidence="5 9" id="KW-1133">Transmembrane helix</keyword>
<gene>
    <name evidence="10" type="ORF">B4U80_11178</name>
</gene>
<feature type="binding site" evidence="7">
    <location>
        <position position="31"/>
    </location>
    <ligand>
        <name>Ca(2+)</name>
        <dbReference type="ChEBI" id="CHEBI:29108"/>
    </ligand>
</feature>
<feature type="non-terminal residue" evidence="10">
    <location>
        <position position="135"/>
    </location>
</feature>
<organism evidence="10 11">
    <name type="scientific">Leptotrombidium deliense</name>
    <dbReference type="NCBI Taxonomy" id="299467"/>
    <lineage>
        <taxon>Eukaryota</taxon>
        <taxon>Metazoa</taxon>
        <taxon>Ecdysozoa</taxon>
        <taxon>Arthropoda</taxon>
        <taxon>Chelicerata</taxon>
        <taxon>Arachnida</taxon>
        <taxon>Acari</taxon>
        <taxon>Acariformes</taxon>
        <taxon>Trombidiformes</taxon>
        <taxon>Prostigmata</taxon>
        <taxon>Anystina</taxon>
        <taxon>Parasitengona</taxon>
        <taxon>Trombiculoidea</taxon>
        <taxon>Trombiculidae</taxon>
        <taxon>Leptotrombidium</taxon>
    </lineage>
</organism>
<feature type="binding site" evidence="7">
    <location>
        <position position="22"/>
    </location>
    <ligand>
        <name>Ca(2+)</name>
        <dbReference type="ChEBI" id="CHEBI:29108"/>
    </ligand>
</feature>
<dbReference type="GO" id="GO:0071602">
    <property type="term" value="P:phytosphingosine biosynthetic process"/>
    <property type="evidence" value="ECO:0007669"/>
    <property type="project" value="TreeGrafter"/>
</dbReference>
<dbReference type="OrthoDB" id="187171at2759"/>
<dbReference type="InterPro" id="IPR008901">
    <property type="entry name" value="ACER"/>
</dbReference>
<dbReference type="EC" id="3.5.1.-" evidence="9"/>
<feature type="transmembrane region" description="Helical" evidence="9">
    <location>
        <begin position="117"/>
        <end position="134"/>
    </location>
</feature>
<keyword evidence="3 9" id="KW-0812">Transmembrane</keyword>
<evidence type="ECO:0000256" key="3">
    <source>
        <dbReference type="ARBA" id="ARBA00022692"/>
    </source>
</evidence>
<feature type="transmembrane region" description="Helical" evidence="9">
    <location>
        <begin position="32"/>
        <end position="50"/>
    </location>
</feature>
<dbReference type="Pfam" id="PF05875">
    <property type="entry name" value="Ceramidase"/>
    <property type="match status" value="1"/>
</dbReference>
<comment type="caution">
    <text evidence="10">The sequence shown here is derived from an EMBL/GenBank/DDBJ whole genome shotgun (WGS) entry which is preliminary data.</text>
</comment>
<dbReference type="EMBL" id="NCKV01012933">
    <property type="protein sequence ID" value="RWS21284.1"/>
    <property type="molecule type" value="Genomic_DNA"/>
</dbReference>
<accession>A0A443S1B7</accession>
<dbReference type="GO" id="GO:0016811">
    <property type="term" value="F:hydrolase activity, acting on carbon-nitrogen (but not peptide) bonds, in linear amides"/>
    <property type="evidence" value="ECO:0007669"/>
    <property type="project" value="InterPro"/>
</dbReference>
<evidence type="ECO:0000256" key="7">
    <source>
        <dbReference type="PIRSR" id="PIRSR608901-1"/>
    </source>
</evidence>
<evidence type="ECO:0000313" key="10">
    <source>
        <dbReference type="EMBL" id="RWS21284.1"/>
    </source>
</evidence>
<feature type="binding site" evidence="7">
    <location>
        <position position="20"/>
    </location>
    <ligand>
        <name>Ca(2+)</name>
        <dbReference type="ChEBI" id="CHEBI:29108"/>
    </ligand>
</feature>
<feature type="binding site" evidence="8">
    <location>
        <position position="79"/>
    </location>
    <ligand>
        <name>Zn(2+)</name>
        <dbReference type="ChEBI" id="CHEBI:29105"/>
        <note>catalytic</note>
    </ligand>
</feature>
<keyword evidence="6 9" id="KW-0472">Membrane</keyword>
<keyword evidence="11" id="KW-1185">Reference proteome</keyword>
<evidence type="ECO:0000256" key="9">
    <source>
        <dbReference type="RuleBase" id="RU364079"/>
    </source>
</evidence>
<evidence type="ECO:0000256" key="1">
    <source>
        <dbReference type="ARBA" id="ARBA00004141"/>
    </source>
</evidence>
<dbReference type="Proteomes" id="UP000288716">
    <property type="component" value="Unassembled WGS sequence"/>
</dbReference>
<keyword evidence="7" id="KW-0106">Calcium</keyword>
<dbReference type="PANTHER" id="PTHR46187:SF3">
    <property type="entry name" value="ALKALINE CERAMIDASE 3"/>
    <property type="match status" value="1"/>
</dbReference>
<evidence type="ECO:0000256" key="8">
    <source>
        <dbReference type="PIRSR" id="PIRSR608901-2"/>
    </source>
</evidence>
<feature type="binding site" evidence="7">
    <location>
        <position position="18"/>
    </location>
    <ligand>
        <name>Ca(2+)</name>
        <dbReference type="ChEBI" id="CHEBI:29108"/>
    </ligand>
</feature>
<dbReference type="STRING" id="299467.A0A443S1B7"/>
<dbReference type="GO" id="GO:0006672">
    <property type="term" value="P:ceramide metabolic process"/>
    <property type="evidence" value="ECO:0007669"/>
    <property type="project" value="InterPro"/>
</dbReference>
<evidence type="ECO:0000256" key="2">
    <source>
        <dbReference type="ARBA" id="ARBA00009780"/>
    </source>
</evidence>
<comment type="cofactor">
    <cofactor evidence="8">
        <name>Zn(2+)</name>
        <dbReference type="ChEBI" id="CHEBI:29105"/>
    </cofactor>
</comment>
<dbReference type="GO" id="GO:0046872">
    <property type="term" value="F:metal ion binding"/>
    <property type="evidence" value="ECO:0007669"/>
    <property type="project" value="UniProtKB-KW"/>
</dbReference>
<comment type="similarity">
    <text evidence="2 9">Belongs to the alkaline ceramidase family.</text>
</comment>
<proteinExistence type="inferred from homology"/>
<comment type="subcellular location">
    <subcellularLocation>
        <location evidence="1">Membrane</location>
        <topology evidence="1">Multi-pass membrane protein</topology>
    </subcellularLocation>
</comment>